<evidence type="ECO:0000313" key="2">
    <source>
        <dbReference type="Proteomes" id="UP000023430"/>
    </source>
</evidence>
<dbReference type="EMBL" id="JAME01000099">
    <property type="protein sequence ID" value="ETX26484.1"/>
    <property type="molecule type" value="Genomic_DNA"/>
</dbReference>
<evidence type="ECO:0000313" key="1">
    <source>
        <dbReference type="EMBL" id="ETX26484.1"/>
    </source>
</evidence>
<accession>X7F349</accession>
<organism evidence="1 2">
    <name type="scientific">Roseivivax isoporae LMG 25204</name>
    <dbReference type="NCBI Taxonomy" id="1449351"/>
    <lineage>
        <taxon>Bacteria</taxon>
        <taxon>Pseudomonadati</taxon>
        <taxon>Pseudomonadota</taxon>
        <taxon>Alphaproteobacteria</taxon>
        <taxon>Rhodobacterales</taxon>
        <taxon>Roseobacteraceae</taxon>
        <taxon>Roseivivax</taxon>
    </lineage>
</organism>
<protein>
    <submittedName>
        <fullName evidence="1">Uncharacterized protein</fullName>
    </submittedName>
</protein>
<gene>
    <name evidence="1" type="ORF">RISW2_23980</name>
</gene>
<reference evidence="1 2" key="1">
    <citation type="submission" date="2014-01" db="EMBL/GenBank/DDBJ databases">
        <title>Roseivivax isoporae LMG 25204 Genome Sequencing.</title>
        <authorList>
            <person name="Lai Q."/>
            <person name="Li G."/>
            <person name="Shao Z."/>
        </authorList>
    </citation>
    <scope>NUCLEOTIDE SEQUENCE [LARGE SCALE GENOMIC DNA]</scope>
    <source>
        <strain evidence="1 2">LMG 25204</strain>
    </source>
</reference>
<dbReference type="Proteomes" id="UP000023430">
    <property type="component" value="Unassembled WGS sequence"/>
</dbReference>
<comment type="caution">
    <text evidence="1">The sequence shown here is derived from an EMBL/GenBank/DDBJ whole genome shotgun (WGS) entry which is preliminary data.</text>
</comment>
<keyword evidence="2" id="KW-1185">Reference proteome</keyword>
<sequence>MFGEMAAQCIYQLGSLAHEQVSGAEQHGTRLLLLGLHCDKAQSGA</sequence>
<dbReference type="AlphaFoldDB" id="X7F349"/>
<name>X7F349_9RHOB</name>
<proteinExistence type="predicted"/>